<dbReference type="FunFam" id="3.40.50.2000:FF:000056">
    <property type="entry name" value="Glycosyltransferase"/>
    <property type="match status" value="1"/>
</dbReference>
<evidence type="ECO:0000256" key="2">
    <source>
        <dbReference type="ARBA" id="ARBA00009995"/>
    </source>
</evidence>
<dbReference type="PANTHER" id="PTHR11926">
    <property type="entry name" value="GLUCOSYL/GLUCURONOSYL TRANSFERASES"/>
    <property type="match status" value="1"/>
</dbReference>
<sequence>MGPIPKPHVVCLPLPLQGHINPMLRFAKLLHYRGFHVTFVNTEFNHKRMFGSTHDPDTVDGFCFRSIPLDHQPPSTGNGDLALNLDALIKTCRQHLLTPFRDLIDKLNSQAPPVTCILSDAILGHTVMVSQELGIPHVLLWAVSASGYLYIMESYAKMRNSIALLKDGSGDIAEHLDIFRKFIPGLKGAQPEDVMKYLQSLNATETNENELENALVPSAIVFDIFEAMDQEALRFISSTFPKVFSIGPLNLLLNTIPKEPYNLIGCNLWNVECDCTKWLDSKQLNSVIYVNFGSMTVMAPERVVELAWGLAKSDCNFLWIIRPGFVKGEKAILPQEFVDETKERAFLGSWCEQEKVLNHQSVAGFITHSGWNSTIESISSGVPMICWPFCTEHLDNCRKSCNELGVGVELSDNFTREEVENVVREVLSGEKAKKLKIKALEWKKKAEAATSNAGTSLDNLDILVNEVLL</sequence>
<evidence type="ECO:0000256" key="3">
    <source>
        <dbReference type="ARBA" id="ARBA00022679"/>
    </source>
</evidence>
<dbReference type="Gene3D" id="3.40.50.2000">
    <property type="entry name" value="Glycogen Phosphorylase B"/>
    <property type="match status" value="2"/>
</dbReference>
<evidence type="ECO:0000259" key="7">
    <source>
        <dbReference type="Pfam" id="PF26168"/>
    </source>
</evidence>
<dbReference type="GO" id="GO:0080043">
    <property type="term" value="F:quercetin 3-O-glucosyltransferase activity"/>
    <property type="evidence" value="ECO:0007669"/>
    <property type="project" value="TreeGrafter"/>
</dbReference>
<name>A0AAV8T0W1_9ROSI</name>
<organism evidence="8 9">
    <name type="scientific">Erythroxylum novogranatense</name>
    <dbReference type="NCBI Taxonomy" id="1862640"/>
    <lineage>
        <taxon>Eukaryota</taxon>
        <taxon>Viridiplantae</taxon>
        <taxon>Streptophyta</taxon>
        <taxon>Embryophyta</taxon>
        <taxon>Tracheophyta</taxon>
        <taxon>Spermatophyta</taxon>
        <taxon>Magnoliopsida</taxon>
        <taxon>eudicotyledons</taxon>
        <taxon>Gunneridae</taxon>
        <taxon>Pentapetalae</taxon>
        <taxon>rosids</taxon>
        <taxon>fabids</taxon>
        <taxon>Malpighiales</taxon>
        <taxon>Erythroxylaceae</taxon>
        <taxon>Erythroxylum</taxon>
    </lineage>
</organism>
<keyword evidence="3 5" id="KW-0808">Transferase</keyword>
<dbReference type="Proteomes" id="UP001159364">
    <property type="component" value="Linkage Group LG07"/>
</dbReference>
<dbReference type="Pfam" id="PF00201">
    <property type="entry name" value="UDPGT"/>
    <property type="match status" value="1"/>
</dbReference>
<protein>
    <recommendedName>
        <fullName evidence="6">Glycosyltransferase</fullName>
        <ecNumber evidence="6">2.4.1.-</ecNumber>
    </recommendedName>
</protein>
<proteinExistence type="inferred from homology"/>
<dbReference type="CDD" id="cd03784">
    <property type="entry name" value="GT1_Gtf-like"/>
    <property type="match status" value="1"/>
</dbReference>
<dbReference type="GO" id="GO:0047213">
    <property type="term" value="F:anthocyanidin 3-O-glucosyltransferase activity"/>
    <property type="evidence" value="ECO:0007669"/>
    <property type="project" value="UniProtKB-EC"/>
</dbReference>
<dbReference type="InterPro" id="IPR002213">
    <property type="entry name" value="UDP_glucos_trans"/>
</dbReference>
<evidence type="ECO:0000313" key="9">
    <source>
        <dbReference type="Proteomes" id="UP001159364"/>
    </source>
</evidence>
<comment type="pathway">
    <text evidence="1">Pigment biosynthesis; anthocyanin biosynthesis.</text>
</comment>
<accession>A0AAV8T0W1</accession>
<dbReference type="PROSITE" id="PS00375">
    <property type="entry name" value="UDPGT"/>
    <property type="match status" value="1"/>
</dbReference>
<evidence type="ECO:0000256" key="6">
    <source>
        <dbReference type="RuleBase" id="RU362057"/>
    </source>
</evidence>
<dbReference type="Pfam" id="PF26168">
    <property type="entry name" value="Glyco_transf_N"/>
    <property type="match status" value="1"/>
</dbReference>
<dbReference type="SUPFAM" id="SSF53756">
    <property type="entry name" value="UDP-Glycosyltransferase/glycogen phosphorylase"/>
    <property type="match status" value="1"/>
</dbReference>
<reference evidence="8 9" key="1">
    <citation type="submission" date="2021-09" db="EMBL/GenBank/DDBJ databases">
        <title>Genomic insights and catalytic innovation underlie evolution of tropane alkaloids biosynthesis.</title>
        <authorList>
            <person name="Wang Y.-J."/>
            <person name="Tian T."/>
            <person name="Huang J.-P."/>
            <person name="Huang S.-X."/>
        </authorList>
    </citation>
    <scope>NUCLEOTIDE SEQUENCE [LARGE SCALE GENOMIC DNA]</scope>
    <source>
        <strain evidence="8">KIB-2018</strain>
        <tissue evidence="8">Leaf</tissue>
    </source>
</reference>
<dbReference type="GO" id="GO:0080044">
    <property type="term" value="F:quercetin 7-O-glucosyltransferase activity"/>
    <property type="evidence" value="ECO:0007669"/>
    <property type="project" value="TreeGrafter"/>
</dbReference>
<keyword evidence="5" id="KW-0328">Glycosyltransferase</keyword>
<dbReference type="PANTHER" id="PTHR11926:SF1409">
    <property type="entry name" value="GLYCOSYLTRANSFERASE"/>
    <property type="match status" value="1"/>
</dbReference>
<dbReference type="EMBL" id="JAIWQS010000007">
    <property type="protein sequence ID" value="KAJ8759779.1"/>
    <property type="molecule type" value="Genomic_DNA"/>
</dbReference>
<evidence type="ECO:0000313" key="8">
    <source>
        <dbReference type="EMBL" id="KAJ8759779.1"/>
    </source>
</evidence>
<dbReference type="AlphaFoldDB" id="A0AAV8T0W1"/>
<comment type="similarity">
    <text evidence="2 5">Belongs to the UDP-glycosyltransferase family.</text>
</comment>
<evidence type="ECO:0000256" key="4">
    <source>
        <dbReference type="ARBA" id="ARBA00047606"/>
    </source>
</evidence>
<evidence type="ECO:0000256" key="5">
    <source>
        <dbReference type="RuleBase" id="RU003718"/>
    </source>
</evidence>
<evidence type="ECO:0000256" key="1">
    <source>
        <dbReference type="ARBA" id="ARBA00004935"/>
    </source>
</evidence>
<comment type="catalytic activity">
    <reaction evidence="4">
        <text>an anthocyanidin + UDP-alpha-D-glucose + H(+) = an anthocyanidin 3-O-beta-D-glucoside + UDP</text>
        <dbReference type="Rhea" id="RHEA:20093"/>
        <dbReference type="ChEBI" id="CHEBI:15378"/>
        <dbReference type="ChEBI" id="CHEBI:16307"/>
        <dbReference type="ChEBI" id="CHEBI:58223"/>
        <dbReference type="ChEBI" id="CHEBI:58885"/>
        <dbReference type="ChEBI" id="CHEBI:143576"/>
        <dbReference type="EC" id="2.4.1.115"/>
    </reaction>
</comment>
<keyword evidence="9" id="KW-1185">Reference proteome</keyword>
<gene>
    <name evidence="8" type="ORF">K2173_009880</name>
</gene>
<dbReference type="EC" id="2.4.1.-" evidence="6"/>
<comment type="caution">
    <text evidence="8">The sequence shown here is derived from an EMBL/GenBank/DDBJ whole genome shotgun (WGS) entry which is preliminary data.</text>
</comment>
<feature type="domain" description="Glycosyltransferase N-terminal" evidence="7">
    <location>
        <begin position="9"/>
        <end position="126"/>
    </location>
</feature>
<dbReference type="InterPro" id="IPR058980">
    <property type="entry name" value="Glyco_transf_N"/>
</dbReference>
<dbReference type="InterPro" id="IPR035595">
    <property type="entry name" value="UDP_glycos_trans_CS"/>
</dbReference>